<evidence type="ECO:0000259" key="2">
    <source>
        <dbReference type="Pfam" id="PF07331"/>
    </source>
</evidence>
<evidence type="ECO:0000256" key="1">
    <source>
        <dbReference type="SAM" id="Phobius"/>
    </source>
</evidence>
<proteinExistence type="predicted"/>
<dbReference type="Proteomes" id="UP000242757">
    <property type="component" value="Unassembled WGS sequence"/>
</dbReference>
<dbReference type="OrthoDB" id="7064868at2"/>
<dbReference type="InterPro" id="IPR009936">
    <property type="entry name" value="DUF1468"/>
</dbReference>
<keyword evidence="4" id="KW-1185">Reference proteome</keyword>
<dbReference type="AlphaFoldDB" id="A0A233RE45"/>
<keyword evidence="1" id="KW-1133">Transmembrane helix</keyword>
<comment type="caution">
    <text evidence="3">The sequence shown here is derived from an EMBL/GenBank/DDBJ whole genome shotgun (WGS) entry which is preliminary data.</text>
</comment>
<sequence length="164" mass="18245">MVFKNRDFSIGAGVLLLSLMLIYYIVPASVVSPANVRLLVLDPAFWPNVISWMMLLIGLAMMASSLSKKQKAESSGNNGLLACKKEWYLLLLVLFFTGYYLLLPDLGMVWGSSIAYILLSVVICKTQYRISAVLVGILLPITLYAFFYHVAGISIPQSEMMRLP</sequence>
<feature type="domain" description="DUF1468" evidence="2">
    <location>
        <begin position="11"/>
        <end position="156"/>
    </location>
</feature>
<dbReference type="EMBL" id="NBIM01000003">
    <property type="protein sequence ID" value="OXY81678.1"/>
    <property type="molecule type" value="Genomic_DNA"/>
</dbReference>
<feature type="transmembrane region" description="Helical" evidence="1">
    <location>
        <begin position="7"/>
        <end position="25"/>
    </location>
</feature>
<evidence type="ECO:0000313" key="4">
    <source>
        <dbReference type="Proteomes" id="UP000242757"/>
    </source>
</evidence>
<gene>
    <name evidence="3" type="ORF">B6S08_12005</name>
</gene>
<reference evidence="3 4" key="1">
    <citation type="submission" date="2017-08" db="EMBL/GenBank/DDBJ databases">
        <title>A Genome Sequence of Oceanimonas doudoroffii ATCC 27123T.</title>
        <authorList>
            <person name="Brennan M.A."/>
            <person name="Maclea K.S."/>
            <person name="Mcclelland W.D."/>
            <person name="Trachtenberg A.M."/>
        </authorList>
    </citation>
    <scope>NUCLEOTIDE SEQUENCE [LARGE SCALE GENOMIC DNA]</scope>
    <source>
        <strain evidence="3 4">ATCC 27123</strain>
    </source>
</reference>
<feature type="transmembrane region" description="Helical" evidence="1">
    <location>
        <begin position="109"/>
        <end position="126"/>
    </location>
</feature>
<name>A0A233RE45_9GAMM</name>
<evidence type="ECO:0000313" key="3">
    <source>
        <dbReference type="EMBL" id="OXY81678.1"/>
    </source>
</evidence>
<accession>A0A233RE45</accession>
<feature type="transmembrane region" description="Helical" evidence="1">
    <location>
        <begin position="45"/>
        <end position="66"/>
    </location>
</feature>
<dbReference type="Pfam" id="PF07331">
    <property type="entry name" value="TctB"/>
    <property type="match status" value="1"/>
</dbReference>
<protein>
    <recommendedName>
        <fullName evidence="2">DUF1468 domain-containing protein</fullName>
    </recommendedName>
</protein>
<feature type="transmembrane region" description="Helical" evidence="1">
    <location>
        <begin position="133"/>
        <end position="155"/>
    </location>
</feature>
<keyword evidence="1" id="KW-0812">Transmembrane</keyword>
<feature type="transmembrane region" description="Helical" evidence="1">
    <location>
        <begin position="87"/>
        <end position="103"/>
    </location>
</feature>
<organism evidence="3 4">
    <name type="scientific">Oceanimonas doudoroffii</name>
    <dbReference type="NCBI Taxonomy" id="84158"/>
    <lineage>
        <taxon>Bacteria</taxon>
        <taxon>Pseudomonadati</taxon>
        <taxon>Pseudomonadota</taxon>
        <taxon>Gammaproteobacteria</taxon>
        <taxon>Aeromonadales</taxon>
        <taxon>Aeromonadaceae</taxon>
        <taxon>Oceanimonas</taxon>
    </lineage>
</organism>
<keyword evidence="1" id="KW-0472">Membrane</keyword>
<dbReference type="RefSeq" id="WP_094201045.1">
    <property type="nucleotide sequence ID" value="NZ_NBIM01000003.1"/>
</dbReference>